<protein>
    <submittedName>
        <fullName evidence="1">Uncharacterized protein</fullName>
    </submittedName>
</protein>
<reference evidence="1 2" key="1">
    <citation type="journal article" date="2013" name="Curr. Biol.">
        <title>The Genome of the Foraminiferan Reticulomyxa filosa.</title>
        <authorList>
            <person name="Glockner G."/>
            <person name="Hulsmann N."/>
            <person name="Schleicher M."/>
            <person name="Noegel A.A."/>
            <person name="Eichinger L."/>
            <person name="Gallinger C."/>
            <person name="Pawlowski J."/>
            <person name="Sierra R."/>
            <person name="Euteneuer U."/>
            <person name="Pillet L."/>
            <person name="Moustafa A."/>
            <person name="Platzer M."/>
            <person name="Groth M."/>
            <person name="Szafranski K."/>
            <person name="Schliwa M."/>
        </authorList>
    </citation>
    <scope>NUCLEOTIDE SEQUENCE [LARGE SCALE GENOMIC DNA]</scope>
</reference>
<dbReference type="EMBL" id="ASPP01006002">
    <property type="protein sequence ID" value="ETO29529.1"/>
    <property type="molecule type" value="Genomic_DNA"/>
</dbReference>
<dbReference type="AlphaFoldDB" id="X6NUR2"/>
<sequence length="79" mass="9623">MKTEFEKEKKQLENFIKQKEIELRTKFSKKEKLAQIELARQKQVINEQLAYVRQLTPIKGDKTFIYIDSFHHWVTIKLE</sequence>
<name>X6NUR2_RETFI</name>
<evidence type="ECO:0000313" key="2">
    <source>
        <dbReference type="Proteomes" id="UP000023152"/>
    </source>
</evidence>
<comment type="caution">
    <text evidence="1">The sequence shown here is derived from an EMBL/GenBank/DDBJ whole genome shotgun (WGS) entry which is preliminary data.</text>
</comment>
<accession>X6NUR2</accession>
<dbReference type="Proteomes" id="UP000023152">
    <property type="component" value="Unassembled WGS sequence"/>
</dbReference>
<proteinExistence type="predicted"/>
<evidence type="ECO:0000313" key="1">
    <source>
        <dbReference type="EMBL" id="ETO29529.1"/>
    </source>
</evidence>
<keyword evidence="2" id="KW-1185">Reference proteome</keyword>
<organism evidence="1 2">
    <name type="scientific">Reticulomyxa filosa</name>
    <dbReference type="NCBI Taxonomy" id="46433"/>
    <lineage>
        <taxon>Eukaryota</taxon>
        <taxon>Sar</taxon>
        <taxon>Rhizaria</taxon>
        <taxon>Retaria</taxon>
        <taxon>Foraminifera</taxon>
        <taxon>Monothalamids</taxon>
        <taxon>Reticulomyxidae</taxon>
        <taxon>Reticulomyxa</taxon>
    </lineage>
</organism>
<gene>
    <name evidence="1" type="ORF">RFI_07590</name>
</gene>